<feature type="transmembrane region" description="Helical" evidence="7">
    <location>
        <begin position="291"/>
        <end position="309"/>
    </location>
</feature>
<comment type="caution">
    <text evidence="9">The sequence shown here is derived from an EMBL/GenBank/DDBJ whole genome shotgun (WGS) entry which is preliminary data.</text>
</comment>
<dbReference type="PROSITE" id="PS50850">
    <property type="entry name" value="MFS"/>
    <property type="match status" value="1"/>
</dbReference>
<feature type="transmembrane region" description="Helical" evidence="7">
    <location>
        <begin position="89"/>
        <end position="108"/>
    </location>
</feature>
<dbReference type="InterPro" id="IPR036259">
    <property type="entry name" value="MFS_trans_sf"/>
</dbReference>
<dbReference type="Pfam" id="PF07690">
    <property type="entry name" value="MFS_1"/>
    <property type="match status" value="1"/>
</dbReference>
<evidence type="ECO:0000256" key="7">
    <source>
        <dbReference type="SAM" id="Phobius"/>
    </source>
</evidence>
<dbReference type="CDD" id="cd17355">
    <property type="entry name" value="MFS_YcxA_like"/>
    <property type="match status" value="1"/>
</dbReference>
<proteinExistence type="predicted"/>
<feature type="transmembrane region" description="Helical" evidence="7">
    <location>
        <begin position="256"/>
        <end position="279"/>
    </location>
</feature>
<feature type="transmembrane region" description="Helical" evidence="7">
    <location>
        <begin position="350"/>
        <end position="373"/>
    </location>
</feature>
<dbReference type="RefSeq" id="WP_187247268.1">
    <property type="nucleotide sequence ID" value="NZ_BAAAOK010000005.1"/>
</dbReference>
<keyword evidence="2" id="KW-0813">Transport</keyword>
<evidence type="ECO:0000256" key="3">
    <source>
        <dbReference type="ARBA" id="ARBA00022692"/>
    </source>
</evidence>
<evidence type="ECO:0000313" key="9">
    <source>
        <dbReference type="EMBL" id="MBC6470225.1"/>
    </source>
</evidence>
<feature type="transmembrane region" description="Helical" evidence="7">
    <location>
        <begin position="53"/>
        <end position="77"/>
    </location>
</feature>
<dbReference type="InterPro" id="IPR020846">
    <property type="entry name" value="MFS_dom"/>
</dbReference>
<keyword evidence="10" id="KW-1185">Reference proteome</keyword>
<feature type="transmembrane region" description="Helical" evidence="7">
    <location>
        <begin position="114"/>
        <end position="136"/>
    </location>
</feature>
<keyword evidence="5 7" id="KW-0472">Membrane</keyword>
<name>A0ABR7LZD5_9ACTN</name>
<feature type="transmembrane region" description="Helical" evidence="7">
    <location>
        <begin position="225"/>
        <end position="244"/>
    </location>
</feature>
<feature type="transmembrane region" description="Helical" evidence="7">
    <location>
        <begin position="179"/>
        <end position="204"/>
    </location>
</feature>
<feature type="compositionally biased region" description="Basic and acidic residues" evidence="6">
    <location>
        <begin position="404"/>
        <end position="414"/>
    </location>
</feature>
<keyword evidence="4 7" id="KW-1133">Transmembrane helix</keyword>
<comment type="subcellular location">
    <subcellularLocation>
        <location evidence="1">Cell membrane</location>
        <topology evidence="1">Multi-pass membrane protein</topology>
    </subcellularLocation>
</comment>
<dbReference type="EMBL" id="JABVEC010000038">
    <property type="protein sequence ID" value="MBC6470225.1"/>
    <property type="molecule type" value="Genomic_DNA"/>
</dbReference>
<evidence type="ECO:0000256" key="6">
    <source>
        <dbReference type="SAM" id="MobiDB-lite"/>
    </source>
</evidence>
<evidence type="ECO:0000256" key="2">
    <source>
        <dbReference type="ARBA" id="ARBA00022448"/>
    </source>
</evidence>
<dbReference type="PANTHER" id="PTHR43385:SF1">
    <property type="entry name" value="RIBOFLAVIN TRANSPORTER RIBJ"/>
    <property type="match status" value="1"/>
</dbReference>
<gene>
    <name evidence="9" type="ORF">HKK74_32750</name>
</gene>
<feature type="region of interest" description="Disordered" evidence="6">
    <location>
        <begin position="401"/>
        <end position="424"/>
    </location>
</feature>
<evidence type="ECO:0000256" key="5">
    <source>
        <dbReference type="ARBA" id="ARBA00023136"/>
    </source>
</evidence>
<dbReference type="SUPFAM" id="SSF103473">
    <property type="entry name" value="MFS general substrate transporter"/>
    <property type="match status" value="1"/>
</dbReference>
<reference evidence="9 10" key="1">
    <citation type="submission" date="2020-06" db="EMBL/GenBank/DDBJ databases">
        <title>Actinomadura xiongansis sp. nov., isolated from soil of Baiyangdian.</title>
        <authorList>
            <person name="Zhang X."/>
        </authorList>
    </citation>
    <scope>NUCLEOTIDE SEQUENCE [LARGE SCALE GENOMIC DNA]</scope>
    <source>
        <strain evidence="9 10">HBUM206468</strain>
    </source>
</reference>
<keyword evidence="3 7" id="KW-0812">Transmembrane</keyword>
<evidence type="ECO:0000256" key="4">
    <source>
        <dbReference type="ARBA" id="ARBA00022989"/>
    </source>
</evidence>
<accession>A0ABR7LZD5</accession>
<sequence length="424" mass="43126">MSRDEGSVQAPAPAAAGQARRALAALCVTEITSWGILYYSFQVALTEVTHDTGWSATAAMGAFSLGLLTSAAAGVPVGRLLDRHGPRKVMTTGSVLGTGALVAVAAAPSLPWFALAWVLTGLAQSMLLYPPAFAALTRWYGPDRMRALTTLSLVAGLASTVYAPLTALLVTHLGWRATYLVLAVLLGAVTFPLHIFCLIPPWPTASVRSRAQSTARVRDVVPSRAFLLLAAAMCLAGFGLYAATTNLVPLFISRGISTTTAAIALGLCGAGQLLGRLAYPVLTRKTSPRARTTAILAAGAVSIAALAAIPGPLPLLIAATVVAGAVRGAYTLIQATAVSDRWGIHHFATLNAIAIAPAGIAIALAPASGALFAAHLDGYPAAFSLLAVVAVIGAGLATGTAAGHPDDRAPDHPEGALARGKASS</sequence>
<evidence type="ECO:0000259" key="8">
    <source>
        <dbReference type="PROSITE" id="PS50850"/>
    </source>
</evidence>
<feature type="transmembrane region" description="Helical" evidence="7">
    <location>
        <begin position="379"/>
        <end position="398"/>
    </location>
</feature>
<dbReference type="Gene3D" id="1.20.1250.20">
    <property type="entry name" value="MFS general substrate transporter like domains"/>
    <property type="match status" value="1"/>
</dbReference>
<feature type="domain" description="Major facilitator superfamily (MFS) profile" evidence="8">
    <location>
        <begin position="1"/>
        <end position="405"/>
    </location>
</feature>
<protein>
    <submittedName>
        <fullName evidence="9">MFS transporter</fullName>
    </submittedName>
</protein>
<organism evidence="9 10">
    <name type="scientific">Actinomadura alba</name>
    <dbReference type="NCBI Taxonomy" id="406431"/>
    <lineage>
        <taxon>Bacteria</taxon>
        <taxon>Bacillati</taxon>
        <taxon>Actinomycetota</taxon>
        <taxon>Actinomycetes</taxon>
        <taxon>Streptosporangiales</taxon>
        <taxon>Thermomonosporaceae</taxon>
        <taxon>Actinomadura</taxon>
    </lineage>
</organism>
<evidence type="ECO:0000256" key="1">
    <source>
        <dbReference type="ARBA" id="ARBA00004651"/>
    </source>
</evidence>
<evidence type="ECO:0000313" key="10">
    <source>
        <dbReference type="Proteomes" id="UP000805614"/>
    </source>
</evidence>
<dbReference type="PANTHER" id="PTHR43385">
    <property type="entry name" value="RIBOFLAVIN TRANSPORTER RIBJ"/>
    <property type="match status" value="1"/>
</dbReference>
<feature type="transmembrane region" description="Helical" evidence="7">
    <location>
        <begin position="21"/>
        <end position="41"/>
    </location>
</feature>
<dbReference type="InterPro" id="IPR052983">
    <property type="entry name" value="MFS_Riboflavin_Transporter"/>
</dbReference>
<feature type="transmembrane region" description="Helical" evidence="7">
    <location>
        <begin position="148"/>
        <end position="173"/>
    </location>
</feature>
<dbReference type="Proteomes" id="UP000805614">
    <property type="component" value="Unassembled WGS sequence"/>
</dbReference>
<dbReference type="InterPro" id="IPR011701">
    <property type="entry name" value="MFS"/>
</dbReference>